<feature type="transmembrane region" description="Helical" evidence="1">
    <location>
        <begin position="160"/>
        <end position="179"/>
    </location>
</feature>
<feature type="transmembrane region" description="Helical" evidence="1">
    <location>
        <begin position="124"/>
        <end position="148"/>
    </location>
</feature>
<proteinExistence type="predicted"/>
<evidence type="ECO:0000256" key="1">
    <source>
        <dbReference type="SAM" id="Phobius"/>
    </source>
</evidence>
<gene>
    <name evidence="2" type="ORF">CH357_18790</name>
</gene>
<keyword evidence="1" id="KW-0472">Membrane</keyword>
<evidence type="ECO:0000313" key="3">
    <source>
        <dbReference type="Proteomes" id="UP000232196"/>
    </source>
</evidence>
<dbReference type="Proteomes" id="UP000232196">
    <property type="component" value="Unassembled WGS sequence"/>
</dbReference>
<dbReference type="AlphaFoldDB" id="A0A2M9X8A8"/>
<keyword evidence="1" id="KW-0812">Transmembrane</keyword>
<organism evidence="2 3">
    <name type="scientific">Leptospira hartskeerlii</name>
    <dbReference type="NCBI Taxonomy" id="2023177"/>
    <lineage>
        <taxon>Bacteria</taxon>
        <taxon>Pseudomonadati</taxon>
        <taxon>Spirochaetota</taxon>
        <taxon>Spirochaetia</taxon>
        <taxon>Leptospirales</taxon>
        <taxon>Leptospiraceae</taxon>
        <taxon>Leptospira</taxon>
    </lineage>
</organism>
<reference evidence="2 3" key="1">
    <citation type="submission" date="2017-07" db="EMBL/GenBank/DDBJ databases">
        <title>Leptospira spp. isolated from tropical soils.</title>
        <authorList>
            <person name="Thibeaux R."/>
            <person name="Iraola G."/>
            <person name="Ferres I."/>
            <person name="Bierque E."/>
            <person name="Girault D."/>
            <person name="Soupe-Gilbert M.-E."/>
            <person name="Picardeau M."/>
            <person name="Goarant C."/>
        </authorList>
    </citation>
    <scope>NUCLEOTIDE SEQUENCE [LARGE SCALE GENOMIC DNA]</scope>
    <source>
        <strain evidence="2 3">MCA1-C-A1</strain>
    </source>
</reference>
<protein>
    <submittedName>
        <fullName evidence="2">Uncharacterized protein</fullName>
    </submittedName>
</protein>
<accession>A0A2M9X8A8</accession>
<feature type="transmembrane region" description="Helical" evidence="1">
    <location>
        <begin position="7"/>
        <end position="27"/>
    </location>
</feature>
<evidence type="ECO:0000313" key="2">
    <source>
        <dbReference type="EMBL" id="PJZ23894.1"/>
    </source>
</evidence>
<dbReference type="EMBL" id="NPDN01000018">
    <property type="protein sequence ID" value="PJZ23894.1"/>
    <property type="molecule type" value="Genomic_DNA"/>
</dbReference>
<feature type="transmembrane region" description="Helical" evidence="1">
    <location>
        <begin position="39"/>
        <end position="58"/>
    </location>
</feature>
<sequence>MTELSRFLRYSIPGAIFIFELAFFALTNGKLSNHVSENLNWIVAIGFIFASSVLGYIFSCLHHILLPSHDVESVRGLLEKEYPELITKIDPISWGVFNAIWYSKSESSEVIKGATSKSKDISDWLHGAGASLIATIFAFITTLIWIVYDCLKYHSSPNLEILFAITLNVILIFVFFCSLEKLKFQLRDFVASCIIIALERKGIAAPKIELFFDYLKRVIK</sequence>
<keyword evidence="3" id="KW-1185">Reference proteome</keyword>
<keyword evidence="1" id="KW-1133">Transmembrane helix</keyword>
<name>A0A2M9X8A8_9LEPT</name>
<comment type="caution">
    <text evidence="2">The sequence shown here is derived from an EMBL/GenBank/DDBJ whole genome shotgun (WGS) entry which is preliminary data.</text>
</comment>
<dbReference type="RefSeq" id="WP_100708305.1">
    <property type="nucleotide sequence ID" value="NZ_NPDL01000020.1"/>
</dbReference>